<gene>
    <name evidence="2" type="ORF">SAMN02745223_03402</name>
</gene>
<feature type="transmembrane region" description="Helical" evidence="1">
    <location>
        <begin position="35"/>
        <end position="53"/>
    </location>
</feature>
<keyword evidence="1" id="KW-0812">Transmembrane</keyword>
<dbReference type="Pfam" id="PF06347">
    <property type="entry name" value="SH3_4"/>
    <property type="match status" value="1"/>
</dbReference>
<dbReference type="Proteomes" id="UP000184533">
    <property type="component" value="Unassembled WGS sequence"/>
</dbReference>
<keyword evidence="1" id="KW-1133">Transmembrane helix</keyword>
<reference evidence="2 3" key="1">
    <citation type="submission" date="2016-11" db="EMBL/GenBank/DDBJ databases">
        <authorList>
            <person name="Jaros S."/>
            <person name="Januszkiewicz K."/>
            <person name="Wedrychowicz H."/>
        </authorList>
    </citation>
    <scope>NUCLEOTIDE SEQUENCE [LARGE SCALE GENOMIC DNA]</scope>
    <source>
        <strain evidence="2 3">DSM 17137</strain>
    </source>
</reference>
<evidence type="ECO:0000313" key="3">
    <source>
        <dbReference type="Proteomes" id="UP000184533"/>
    </source>
</evidence>
<proteinExistence type="predicted"/>
<sequence length="208" mass="22998">MIGQFRSFCKVMIDHIGGLVFAPSRHNLSRAITRLVAVCLAMLTMALSVPAFAQANNPSGLPLPRFASTRSTPINVRVGPGTKYEVAWVYLKAGMPVEIVQEFDTWRKIRDVDGDEGWVHQNLLSGNRVGYVTPLMANAEIALRARQSDDSGERARLGPGLRVAIKECDGSWCEVSATHQPEGGRSSTYSGYLRQEELWGVYPNEEFD</sequence>
<evidence type="ECO:0000313" key="2">
    <source>
        <dbReference type="EMBL" id="SHF72482.1"/>
    </source>
</evidence>
<dbReference type="EMBL" id="FQVC01000012">
    <property type="protein sequence ID" value="SHF72482.1"/>
    <property type="molecule type" value="Genomic_DNA"/>
</dbReference>
<keyword evidence="1" id="KW-0472">Membrane</keyword>
<accession>A0A1M5E075</accession>
<name>A0A1M5E075_9HYPH</name>
<protein>
    <submittedName>
        <fullName evidence="2">SH3-like domain-containing protein</fullName>
    </submittedName>
</protein>
<dbReference type="InterPro" id="IPR010466">
    <property type="entry name" value="DUF1058"/>
</dbReference>
<dbReference type="AlphaFoldDB" id="A0A1M5E075"/>
<dbReference type="Gene3D" id="2.30.30.40">
    <property type="entry name" value="SH3 Domains"/>
    <property type="match status" value="1"/>
</dbReference>
<organism evidence="2 3">
    <name type="scientific">Devosia limi DSM 17137</name>
    <dbReference type="NCBI Taxonomy" id="1121477"/>
    <lineage>
        <taxon>Bacteria</taxon>
        <taxon>Pseudomonadati</taxon>
        <taxon>Pseudomonadota</taxon>
        <taxon>Alphaproteobacteria</taxon>
        <taxon>Hyphomicrobiales</taxon>
        <taxon>Devosiaceae</taxon>
        <taxon>Devosia</taxon>
    </lineage>
</organism>
<evidence type="ECO:0000256" key="1">
    <source>
        <dbReference type="SAM" id="Phobius"/>
    </source>
</evidence>